<dbReference type="CDD" id="cd01990">
    <property type="entry name" value="LarE-like"/>
    <property type="match status" value="1"/>
</dbReference>
<dbReference type="PANTHER" id="PTHR43169:SF2">
    <property type="entry name" value="NAD_GMP SYNTHASE DOMAIN-CONTAINING PROTEIN"/>
    <property type="match status" value="1"/>
</dbReference>
<dbReference type="Pfam" id="PF02540">
    <property type="entry name" value="NAD_synthase"/>
    <property type="match status" value="1"/>
</dbReference>
<evidence type="ECO:0000313" key="2">
    <source>
        <dbReference type="EMBL" id="AGN26432.1"/>
    </source>
</evidence>
<dbReference type="InterPro" id="IPR022310">
    <property type="entry name" value="NAD/GMP_synthase"/>
</dbReference>
<dbReference type="GO" id="GO:0016783">
    <property type="term" value="F:sulfurtransferase activity"/>
    <property type="evidence" value="ECO:0007669"/>
    <property type="project" value="InterPro"/>
</dbReference>
<dbReference type="EMBL" id="CP005934">
    <property type="protein sequence ID" value="AGN26432.1"/>
    <property type="molecule type" value="Genomic_DNA"/>
</dbReference>
<feature type="domain" description="NAD/GMP synthase" evidence="1">
    <location>
        <begin position="18"/>
        <end position="84"/>
    </location>
</feature>
<dbReference type="AlphaFoldDB" id="R9T613"/>
<dbReference type="STRING" id="1295009.MMINT_10900"/>
<evidence type="ECO:0000259" key="1">
    <source>
        <dbReference type="Pfam" id="PF02540"/>
    </source>
</evidence>
<dbReference type="GO" id="GO:0006163">
    <property type="term" value="P:purine nucleotide metabolic process"/>
    <property type="evidence" value="ECO:0007669"/>
    <property type="project" value="UniProtKB-ARBA"/>
</dbReference>
<proteinExistence type="predicted"/>
<dbReference type="HOGENOM" id="CLU_061181_2_0_2"/>
<accession>R9T613</accession>
<protein>
    <recommendedName>
        <fullName evidence="1">NAD/GMP synthase domain-containing protein</fullName>
    </recommendedName>
</protein>
<dbReference type="SUPFAM" id="SSF52402">
    <property type="entry name" value="Adenine nucleotide alpha hydrolases-like"/>
    <property type="match status" value="1"/>
</dbReference>
<dbReference type="PIRSF" id="PIRSF006661">
    <property type="entry name" value="PP-lp_UCP006661"/>
    <property type="match status" value="1"/>
</dbReference>
<dbReference type="PANTHER" id="PTHR43169">
    <property type="entry name" value="EXSB FAMILY PROTEIN"/>
    <property type="match status" value="1"/>
</dbReference>
<sequence length="261" mass="28754">MHVGMNEKLNKLESMLKQMKSVAVAYSGGVDSTFLLYEAQKILGKNAVGVLNTSPINSTRSIQSARDTAEIIGANVIEISVLDSKLKMNPHDRCYICKKSMMSEIKKVAESLNLNCVAEGSIADDDPSLRPGMKAIEELGILSPLKDAGLMKSEIRQMSAEAKLPTADSVSGTCLMTRIPFEEEVNEEKLLAVEKAEEILFSLGIINLRVRCHKNLARIEVPCELLEKVTANRGYICSEFKKLGFKYICLDLEGYRAGSMD</sequence>
<dbReference type="InterPro" id="IPR014729">
    <property type="entry name" value="Rossmann-like_a/b/a_fold"/>
</dbReference>
<dbReference type="Proteomes" id="UP000014070">
    <property type="component" value="Chromosome"/>
</dbReference>
<dbReference type="InParanoid" id="R9T613"/>
<reference evidence="2 3" key="1">
    <citation type="journal article" date="2013" name="Genome Announc.">
        <title>Genome sequence of 'Candidatus Methanomassiliicoccus intestinalis' Issoire-Mx1, a third thermoplasmatales-related methanogenic archaeon from human feces.</title>
        <authorList>
            <person name="Borrel G."/>
            <person name="Harris H.M."/>
            <person name="Parisot N."/>
            <person name="Gaci N."/>
            <person name="Tottey W."/>
            <person name="Mihajlovski A."/>
            <person name="Deane J."/>
            <person name="Gribaldo S."/>
            <person name="Bardot O."/>
            <person name="Peyretaillade E."/>
            <person name="Peyret P."/>
            <person name="O'Toole P.W."/>
            <person name="Brugere J.F."/>
        </authorList>
    </citation>
    <scope>NUCLEOTIDE SEQUENCE [LARGE SCALE GENOMIC DNA]</scope>
    <source>
        <strain evidence="2 3">Issoire-Mx1</strain>
    </source>
</reference>
<organism evidence="2 3">
    <name type="scientific">Methanomassiliicoccus intestinalis (strain Issoire-Mx1)</name>
    <dbReference type="NCBI Taxonomy" id="1295009"/>
    <lineage>
        <taxon>Archaea</taxon>
        <taxon>Methanobacteriati</taxon>
        <taxon>Thermoplasmatota</taxon>
        <taxon>Thermoplasmata</taxon>
        <taxon>Methanomassiliicoccales</taxon>
        <taxon>Methanomassiliicoccaceae</taxon>
        <taxon>Methanomassiliicoccus</taxon>
    </lineage>
</organism>
<name>R9T613_METII</name>
<dbReference type="KEGG" id="mer:MMINT_10900"/>
<dbReference type="InterPro" id="IPR052188">
    <property type="entry name" value="Ni-pincer_cofactor_biosynth"/>
</dbReference>
<gene>
    <name evidence="2" type="ORF">MMINT_10900</name>
</gene>
<keyword evidence="3" id="KW-1185">Reference proteome</keyword>
<dbReference type="NCBIfam" id="TIGR00268">
    <property type="entry name" value="ATP-dependent sacrificial sulfur transferase LarE"/>
    <property type="match status" value="1"/>
</dbReference>
<dbReference type="InterPro" id="IPR005232">
    <property type="entry name" value="LarE"/>
</dbReference>
<dbReference type="Gene3D" id="3.40.50.620">
    <property type="entry name" value="HUPs"/>
    <property type="match status" value="1"/>
</dbReference>
<evidence type="ECO:0000313" key="3">
    <source>
        <dbReference type="Proteomes" id="UP000014070"/>
    </source>
</evidence>